<gene>
    <name evidence="2" type="ORF">S12H4_54104</name>
</gene>
<accession>X1TQ96</accession>
<reference evidence="2" key="1">
    <citation type="journal article" date="2014" name="Front. Microbiol.">
        <title>High frequency of phylogenetically diverse reductive dehalogenase-homologous genes in deep subseafloor sedimentary metagenomes.</title>
        <authorList>
            <person name="Kawai M."/>
            <person name="Futagami T."/>
            <person name="Toyoda A."/>
            <person name="Takaki Y."/>
            <person name="Nishi S."/>
            <person name="Hori S."/>
            <person name="Arai W."/>
            <person name="Tsubouchi T."/>
            <person name="Morono Y."/>
            <person name="Uchiyama I."/>
            <person name="Ito T."/>
            <person name="Fujiyama A."/>
            <person name="Inagaki F."/>
            <person name="Takami H."/>
        </authorList>
    </citation>
    <scope>NUCLEOTIDE SEQUENCE</scope>
    <source>
        <strain evidence="2">Expedition CK06-06</strain>
    </source>
</reference>
<organism evidence="2">
    <name type="scientific">marine sediment metagenome</name>
    <dbReference type="NCBI Taxonomy" id="412755"/>
    <lineage>
        <taxon>unclassified sequences</taxon>
        <taxon>metagenomes</taxon>
        <taxon>ecological metagenomes</taxon>
    </lineage>
</organism>
<keyword evidence="1" id="KW-1133">Transmembrane helix</keyword>
<keyword evidence="1" id="KW-0472">Membrane</keyword>
<dbReference type="AlphaFoldDB" id="X1TQ96"/>
<feature type="non-terminal residue" evidence="2">
    <location>
        <position position="160"/>
    </location>
</feature>
<keyword evidence="1" id="KW-0812">Transmembrane</keyword>
<evidence type="ECO:0000313" key="2">
    <source>
        <dbReference type="EMBL" id="GAJ07478.1"/>
    </source>
</evidence>
<evidence type="ECO:0000256" key="1">
    <source>
        <dbReference type="SAM" id="Phobius"/>
    </source>
</evidence>
<comment type="caution">
    <text evidence="2">The sequence shown here is derived from an EMBL/GenBank/DDBJ whole genome shotgun (WGS) entry which is preliminary data.</text>
</comment>
<feature type="transmembrane region" description="Helical" evidence="1">
    <location>
        <begin position="12"/>
        <end position="31"/>
    </location>
</feature>
<name>X1TQ96_9ZZZZ</name>
<feature type="transmembrane region" description="Helical" evidence="1">
    <location>
        <begin position="43"/>
        <end position="66"/>
    </location>
</feature>
<sequence length="160" mass="17978">MIEMKYKKDQYINGFSICALIFAGMFFYWGINGLIDGFWQFGGLNWMSFLWIGIGAAILVSQIAAITNRSKLKNVVSQEFEHNPNISVEEISNNTGISVRDIRAIILDLKSSGRLRGQFSTQTGDAKSMRVEKAEEPVIQEHSRFCPNCGTPISKDEAVY</sequence>
<dbReference type="EMBL" id="BARW01034538">
    <property type="protein sequence ID" value="GAJ07478.1"/>
    <property type="molecule type" value="Genomic_DNA"/>
</dbReference>
<protein>
    <submittedName>
        <fullName evidence="2">Uncharacterized protein</fullName>
    </submittedName>
</protein>
<proteinExistence type="predicted"/>